<dbReference type="EMBL" id="CP013909">
    <property type="protein sequence ID" value="ALW84234.1"/>
    <property type="molecule type" value="Genomic_DNA"/>
</dbReference>
<dbReference type="Proteomes" id="UP000059542">
    <property type="component" value="Chromosome"/>
</dbReference>
<evidence type="ECO:0000313" key="4">
    <source>
        <dbReference type="EMBL" id="ALW84234.1"/>
    </source>
</evidence>
<dbReference type="STRING" id="1411621.AUC43_00675"/>
<evidence type="ECO:0000256" key="1">
    <source>
        <dbReference type="SAM" id="MobiDB-lite"/>
    </source>
</evidence>
<feature type="compositionally biased region" description="Low complexity" evidence="1">
    <location>
        <begin position="123"/>
        <end position="136"/>
    </location>
</feature>
<evidence type="ECO:0000313" key="6">
    <source>
        <dbReference type="EMBL" id="ALW86835.1"/>
    </source>
</evidence>
<evidence type="ECO:0000313" key="5">
    <source>
        <dbReference type="EMBL" id="ALW84742.1"/>
    </source>
</evidence>
<dbReference type="InterPro" id="IPR025161">
    <property type="entry name" value="IS402-like_dom"/>
</dbReference>
<gene>
    <name evidence="3" type="ORF">AUC43_00675</name>
    <name evidence="4" type="ORF">AUC43_03460</name>
    <name evidence="5" type="ORF">AUC43_06380</name>
    <name evidence="6" type="ORF">AUC43_18170</name>
</gene>
<protein>
    <recommendedName>
        <fullName evidence="2">Insertion element IS402-like domain-containing protein</fullName>
    </recommendedName>
</protein>
<keyword evidence="7" id="KW-1185">Reference proteome</keyword>
<dbReference type="PANTHER" id="PTHR46637">
    <property type="entry name" value="TIS1421-TRANSPOSASE PROTEIN A"/>
    <property type="match status" value="1"/>
</dbReference>
<accession>A0A0U3T1P8</accession>
<name>A0A0U3T1P8_9BACT</name>
<feature type="domain" description="Insertion element IS402-like" evidence="2">
    <location>
        <begin position="8"/>
        <end position="80"/>
    </location>
</feature>
<dbReference type="EMBL" id="CP013909">
    <property type="protein sequence ID" value="ALW84742.1"/>
    <property type="molecule type" value="Genomic_DNA"/>
</dbReference>
<dbReference type="KEGG" id="hyg:AUC43_03460"/>
<dbReference type="EMBL" id="CP013909">
    <property type="protein sequence ID" value="ALW86835.1"/>
    <property type="molecule type" value="Genomic_DNA"/>
</dbReference>
<reference evidence="6 7" key="1">
    <citation type="submission" date="2015-12" db="EMBL/GenBank/DDBJ databases">
        <authorList>
            <person name="Shamseldin A."/>
            <person name="Moawad H."/>
            <person name="Abd El-Rahim W.M."/>
            <person name="Sadowsky M.J."/>
        </authorList>
    </citation>
    <scope>NUCLEOTIDE SEQUENCE [LARGE SCALE GENOMIC DNA]</scope>
    <source>
        <strain evidence="6 7">DG5B</strain>
    </source>
</reference>
<dbReference type="KEGG" id="hyg:AUC43_06380"/>
<dbReference type="EMBL" id="CP013909">
    <property type="protein sequence ID" value="ALW83747.1"/>
    <property type="molecule type" value="Genomic_DNA"/>
</dbReference>
<dbReference type="InterPro" id="IPR052909">
    <property type="entry name" value="Transposase_6_like"/>
</dbReference>
<organism evidence="6 7">
    <name type="scientific">Hymenobacter sedentarius</name>
    <dbReference type="NCBI Taxonomy" id="1411621"/>
    <lineage>
        <taxon>Bacteria</taxon>
        <taxon>Pseudomonadati</taxon>
        <taxon>Bacteroidota</taxon>
        <taxon>Cytophagia</taxon>
        <taxon>Cytophagales</taxon>
        <taxon>Hymenobacteraceae</taxon>
        <taxon>Hymenobacter</taxon>
    </lineage>
</organism>
<dbReference type="KEGG" id="hyg:AUC43_18170"/>
<dbReference type="AlphaFoldDB" id="A0A0U3T1P8"/>
<dbReference type="PANTHER" id="PTHR46637:SF1">
    <property type="entry name" value="BLL5188 PROTEIN"/>
    <property type="match status" value="1"/>
</dbReference>
<sequence>MNADRTLLTDSMWAELSPLLPGQANCRGTTARDTRGFVEAVLWLGRTGVGWRDLPPHLGHWHRVYVRFARWRDSGVWERVANWLIAHNRRIPHARQRQVQLDSTSIRVHQHAAGAAKKKARRPSAAAGAGAPASCT</sequence>
<dbReference type="Pfam" id="PF13340">
    <property type="entry name" value="DUF4096"/>
    <property type="match status" value="1"/>
</dbReference>
<dbReference type="KEGG" id="hyg:AUC43_00675"/>
<evidence type="ECO:0000313" key="3">
    <source>
        <dbReference type="EMBL" id="ALW83747.1"/>
    </source>
</evidence>
<evidence type="ECO:0000259" key="2">
    <source>
        <dbReference type="Pfam" id="PF13340"/>
    </source>
</evidence>
<dbReference type="NCBIfam" id="NF033580">
    <property type="entry name" value="transpos_IS5_3"/>
    <property type="match status" value="1"/>
</dbReference>
<evidence type="ECO:0000313" key="7">
    <source>
        <dbReference type="Proteomes" id="UP000059542"/>
    </source>
</evidence>
<proteinExistence type="predicted"/>
<feature type="region of interest" description="Disordered" evidence="1">
    <location>
        <begin position="110"/>
        <end position="136"/>
    </location>
</feature>